<comment type="caution">
    <text evidence="3">The sequence shown here is derived from an EMBL/GenBank/DDBJ whole genome shotgun (WGS) entry which is preliminary data.</text>
</comment>
<feature type="domain" description="Conserved hypothetical protein CHP02679 N terminus" evidence="2">
    <location>
        <begin position="37"/>
        <end position="241"/>
    </location>
</feature>
<sequence length="414" mass="43537">MVSTPDLDRLRRVLGGEDLRWLVDRMWSRLARDLPLDGDVTLRAATPAQRQAVARLLGRAPGRGTSLTVPLPAVAETLRRAGIAPDLRTAVEALRGPVVNRVAEREAAERAWAAAIEPAEAAARLRPALRSWADWLRQTGIVRRLAGADAARGRALVENAVAVLDRLPASGVPLSVLAATATGDGHALDHGRPLATLVLRAAAALGGMPPGGDAEWRRAVWASVGVLHGELTNPVLVLNVPGDAKTATGRVLAVWAEAGQPVHLTARQLLRDAPEPPVAGRRVFVCENTSVVAAAADRLGAAAAPLVCVESHPGAAATLLLRILLARGATLHYHGDFDWAGLVIANGVLARFAARPWRMSAGDYLAAAAPGGRPLRGDPVVASWDPALHEAMQARGVAVEEEVVLDDLLRDLAS</sequence>
<name>A0A132MMD5_9ACTN</name>
<keyword evidence="4" id="KW-1185">Reference proteome</keyword>
<evidence type="ECO:0000259" key="1">
    <source>
        <dbReference type="Pfam" id="PF09664"/>
    </source>
</evidence>
<gene>
    <name evidence="3" type="ORF">LI90_652</name>
</gene>
<dbReference type="EMBL" id="LAXD01000001">
    <property type="protein sequence ID" value="KWW99020.1"/>
    <property type="molecule type" value="Genomic_DNA"/>
</dbReference>
<accession>A0A132MMD5</accession>
<protein>
    <recommendedName>
        <fullName evidence="5">TIGR02679 family protein</fullName>
    </recommendedName>
</protein>
<evidence type="ECO:0000313" key="3">
    <source>
        <dbReference type="EMBL" id="KWW99020.1"/>
    </source>
</evidence>
<dbReference type="NCBIfam" id="TIGR02679">
    <property type="entry name" value="TIGR02679 family protein"/>
    <property type="match status" value="1"/>
</dbReference>
<dbReference type="InterPro" id="IPR024466">
    <property type="entry name" value="CHP02679_N"/>
</dbReference>
<dbReference type="PATRIC" id="fig|1469144.10.peg.754"/>
<dbReference type="InterPro" id="IPR013495">
    <property type="entry name" value="CHP02679"/>
</dbReference>
<proteinExistence type="predicted"/>
<dbReference type="AlphaFoldDB" id="A0A132MMD5"/>
<dbReference type="Pfam" id="PF09664">
    <property type="entry name" value="DUF2399"/>
    <property type="match status" value="1"/>
</dbReference>
<feature type="domain" description="DUF2399" evidence="1">
    <location>
        <begin position="263"/>
        <end position="412"/>
    </location>
</feature>
<dbReference type="STRING" id="1469144.LI90_652"/>
<reference evidence="4" key="1">
    <citation type="submission" date="2015-04" db="EMBL/GenBank/DDBJ databases">
        <title>Physiological reanalysis, assessment of diazotrophy, and genome sequences of multiple isolates of Streptomyces thermoautotrophicus.</title>
        <authorList>
            <person name="MacKellar D.C."/>
            <person name="Lieber L."/>
            <person name="Norman J."/>
            <person name="Bolger A."/>
            <person name="Tobin C."/>
            <person name="Murray J.W."/>
            <person name="Chang R."/>
            <person name="Ford T."/>
            <person name="Nguyen P.Q."/>
            <person name="Woodward J."/>
            <person name="Permingeat H."/>
            <person name="Joshi N.S."/>
            <person name="Silver P.A."/>
            <person name="Usadel B."/>
            <person name="Rutherford A.W."/>
            <person name="Friesen M."/>
            <person name="Prell J."/>
        </authorList>
    </citation>
    <scope>NUCLEOTIDE SEQUENCE [LARGE SCALE GENOMIC DNA]</scope>
    <source>
        <strain evidence="4">H1</strain>
    </source>
</reference>
<evidence type="ECO:0008006" key="5">
    <source>
        <dbReference type="Google" id="ProtNLM"/>
    </source>
</evidence>
<dbReference type="Pfam" id="PF11796">
    <property type="entry name" value="DUF3323"/>
    <property type="match status" value="1"/>
</dbReference>
<dbReference type="InterPro" id="IPR024465">
    <property type="entry name" value="DUF2399"/>
</dbReference>
<dbReference type="Proteomes" id="UP000070188">
    <property type="component" value="Unassembled WGS sequence"/>
</dbReference>
<evidence type="ECO:0000259" key="2">
    <source>
        <dbReference type="Pfam" id="PF11796"/>
    </source>
</evidence>
<evidence type="ECO:0000313" key="4">
    <source>
        <dbReference type="Proteomes" id="UP000070188"/>
    </source>
</evidence>
<organism evidence="3 4">
    <name type="scientific">Carbonactinospora thermoautotrophica</name>
    <dbReference type="NCBI Taxonomy" id="1469144"/>
    <lineage>
        <taxon>Bacteria</taxon>
        <taxon>Bacillati</taxon>
        <taxon>Actinomycetota</taxon>
        <taxon>Actinomycetes</taxon>
        <taxon>Kitasatosporales</taxon>
        <taxon>Carbonactinosporaceae</taxon>
        <taxon>Carbonactinospora</taxon>
    </lineage>
</organism>